<sequence length="46" mass="5617">MICYSIFCSNENLFNLPFIYVFDWVYFTTELYMNKEAVYRKNKGTV</sequence>
<reference evidence="1 2" key="2">
    <citation type="submission" date="2007-04" db="EMBL/GenBank/DDBJ databases">
        <title>Draft genome sequence of Ruminococcus obeum (ATCC 29174).</title>
        <authorList>
            <person name="Sudarsanam P."/>
            <person name="Ley R."/>
            <person name="Guruge J."/>
            <person name="Turnbaugh P.J."/>
            <person name="Mahowald M."/>
            <person name="Liep D."/>
            <person name="Gordon J."/>
        </authorList>
    </citation>
    <scope>NUCLEOTIDE SEQUENCE [LARGE SCALE GENOMIC DNA]</scope>
    <source>
        <strain evidence="1 2">ATCC 29174</strain>
    </source>
</reference>
<evidence type="ECO:0000313" key="1">
    <source>
        <dbReference type="EMBL" id="EDM85527.1"/>
    </source>
</evidence>
<gene>
    <name evidence="1" type="ORF">RUMOBE_03911</name>
</gene>
<dbReference type="Proteomes" id="UP000006002">
    <property type="component" value="Unassembled WGS sequence"/>
</dbReference>
<organism evidence="1 2">
    <name type="scientific">Blautia obeum ATCC 29174</name>
    <dbReference type="NCBI Taxonomy" id="411459"/>
    <lineage>
        <taxon>Bacteria</taxon>
        <taxon>Bacillati</taxon>
        <taxon>Bacillota</taxon>
        <taxon>Clostridia</taxon>
        <taxon>Lachnospirales</taxon>
        <taxon>Lachnospiraceae</taxon>
        <taxon>Blautia</taxon>
    </lineage>
</organism>
<proteinExistence type="predicted"/>
<accession>A5ZY05</accession>
<comment type="caution">
    <text evidence="1">The sequence shown here is derived from an EMBL/GenBank/DDBJ whole genome shotgun (WGS) entry which is preliminary data.</text>
</comment>
<protein>
    <submittedName>
        <fullName evidence="1">Uncharacterized protein</fullName>
    </submittedName>
</protein>
<dbReference type="AlphaFoldDB" id="A5ZY05"/>
<dbReference type="HOGENOM" id="CLU_3180813_0_0_9"/>
<reference evidence="1 2" key="1">
    <citation type="submission" date="2007-03" db="EMBL/GenBank/DDBJ databases">
        <authorList>
            <person name="Fulton L."/>
            <person name="Clifton S."/>
            <person name="Fulton B."/>
            <person name="Xu J."/>
            <person name="Minx P."/>
            <person name="Pepin K.H."/>
            <person name="Johnson M."/>
            <person name="Thiruvilangam P."/>
            <person name="Bhonagiri V."/>
            <person name="Nash W.E."/>
            <person name="Mardis E.R."/>
            <person name="Wilson R.K."/>
        </authorList>
    </citation>
    <scope>NUCLEOTIDE SEQUENCE [LARGE SCALE GENOMIC DNA]</scope>
    <source>
        <strain evidence="1 2">ATCC 29174</strain>
    </source>
</reference>
<evidence type="ECO:0000313" key="2">
    <source>
        <dbReference type="Proteomes" id="UP000006002"/>
    </source>
</evidence>
<dbReference type="EMBL" id="AAVO02000029">
    <property type="protein sequence ID" value="EDM85527.1"/>
    <property type="molecule type" value="Genomic_DNA"/>
</dbReference>
<name>A5ZY05_9FIRM</name>